<dbReference type="RefSeq" id="WP_189378344.1">
    <property type="nucleotide sequence ID" value="NZ_BNAH01000008.1"/>
</dbReference>
<sequence length="199" mass="23535">MPISLNQHTMMIKIAIHFLCLVLLVNQYWLALNDDLGADPVEAILHFTGIGAFNLLILSLSISPLVRIFKFTSFIHYRRLLGLYCFLYVLAHLLSFLAFEVQFDWQLFLNEIIERPYMTFGMIAFVILLLLTITSIDKIKRQMRKSWQKLHHWVYLVIVLASIHFYMSVKSDITEPLVYALISLILLSFRWKKLFKYFR</sequence>
<feature type="domain" description="Ferric oxidoreductase" evidence="9">
    <location>
        <begin position="49"/>
        <end position="161"/>
    </location>
</feature>
<keyword evidence="5 8" id="KW-1133">Transmembrane helix</keyword>
<evidence type="ECO:0000256" key="1">
    <source>
        <dbReference type="ARBA" id="ARBA00004141"/>
    </source>
</evidence>
<evidence type="ECO:0000256" key="4">
    <source>
        <dbReference type="ARBA" id="ARBA00022692"/>
    </source>
</evidence>
<comment type="subcellular location">
    <subcellularLocation>
        <location evidence="8">Cell membrane</location>
        <topology evidence="8">Multi-pass membrane protein</topology>
    </subcellularLocation>
    <subcellularLocation>
        <location evidence="1">Membrane</location>
        <topology evidence="1">Multi-pass membrane protein</topology>
    </subcellularLocation>
</comment>
<reference evidence="11" key="1">
    <citation type="journal article" date="2019" name="Int. J. Syst. Evol. Microbiol.">
        <title>The Global Catalogue of Microorganisms (GCM) 10K type strain sequencing project: providing services to taxonomists for standard genome sequencing and annotation.</title>
        <authorList>
            <consortium name="The Broad Institute Genomics Platform"/>
            <consortium name="The Broad Institute Genome Sequencing Center for Infectious Disease"/>
            <person name="Wu L."/>
            <person name="Ma J."/>
        </authorList>
    </citation>
    <scope>NUCLEOTIDE SEQUENCE [LARGE SCALE GENOMIC DNA]</scope>
    <source>
        <strain evidence="11">CGMCC 1.15922</strain>
    </source>
</reference>
<proteinExistence type="inferred from homology"/>
<dbReference type="HAMAP" id="MF_01207">
    <property type="entry name" value="MsrQ"/>
    <property type="match status" value="1"/>
</dbReference>
<feature type="transmembrane region" description="Helical" evidence="8">
    <location>
        <begin position="119"/>
        <end position="138"/>
    </location>
</feature>
<keyword evidence="4 8" id="KW-0812">Transmembrane</keyword>
<keyword evidence="8" id="KW-0285">Flavoprotein</keyword>
<keyword evidence="11" id="KW-1185">Reference proteome</keyword>
<dbReference type="InterPro" id="IPR013130">
    <property type="entry name" value="Fe3_Rdtase_TM_dom"/>
</dbReference>
<comment type="similarity">
    <text evidence="8">Belongs to the MsrQ family.</text>
</comment>
<keyword evidence="8" id="KW-0288">FMN</keyword>
<gene>
    <name evidence="10" type="primary">yedZ</name>
    <name evidence="8" type="synonym">msrQ</name>
    <name evidence="10" type="ORF">GCM10011501_22240</name>
</gene>
<keyword evidence="8" id="KW-0479">Metal-binding</keyword>
<evidence type="ECO:0000313" key="11">
    <source>
        <dbReference type="Proteomes" id="UP000626370"/>
    </source>
</evidence>
<feature type="transmembrane region" description="Helical" evidence="8">
    <location>
        <begin position="150"/>
        <end position="167"/>
    </location>
</feature>
<dbReference type="EMBL" id="BNAH01000008">
    <property type="protein sequence ID" value="GHE92255.1"/>
    <property type="molecule type" value="Genomic_DNA"/>
</dbReference>
<keyword evidence="8" id="KW-0249">Electron transport</keyword>
<dbReference type="PANTHER" id="PTHR36964:SF1">
    <property type="entry name" value="PROTEIN-METHIONINE-SULFOXIDE REDUCTASE HEME-BINDING SUBUNIT MSRQ"/>
    <property type="match status" value="1"/>
</dbReference>
<keyword evidence="7 8" id="KW-0472">Membrane</keyword>
<evidence type="ECO:0000256" key="2">
    <source>
        <dbReference type="ARBA" id="ARBA00022448"/>
    </source>
</evidence>
<accession>A0ABQ3IWT3</accession>
<feature type="transmembrane region" description="Helical" evidence="8">
    <location>
        <begin position="43"/>
        <end position="69"/>
    </location>
</feature>
<evidence type="ECO:0000313" key="10">
    <source>
        <dbReference type="EMBL" id="GHE92255.1"/>
    </source>
</evidence>
<feature type="transmembrane region" description="Helical" evidence="8">
    <location>
        <begin position="81"/>
        <end position="99"/>
    </location>
</feature>
<evidence type="ECO:0000256" key="3">
    <source>
        <dbReference type="ARBA" id="ARBA00022617"/>
    </source>
</evidence>
<comment type="function">
    <text evidence="8">Part of the MsrPQ system that repairs oxidized periplasmic proteins containing methionine sulfoxide residues (Met-O), using respiratory chain electrons. Thus protects these proteins from oxidative-stress damage caused by reactive species of oxygen and chlorine generated by the host defense mechanisms. MsrPQ is essential for the maintenance of envelope integrity under bleach stress, rescuing a wide series of structurally unrelated periplasmic proteins from methionine oxidation. MsrQ provides electrons for reduction to the reductase catalytic subunit MsrP, using the quinone pool of the respiratory chain.</text>
</comment>
<keyword evidence="3 8" id="KW-0349">Heme</keyword>
<evidence type="ECO:0000256" key="5">
    <source>
        <dbReference type="ARBA" id="ARBA00022989"/>
    </source>
</evidence>
<comment type="cofactor">
    <cofactor evidence="8">
        <name>heme b</name>
        <dbReference type="ChEBI" id="CHEBI:60344"/>
    </cofactor>
    <text evidence="8">Binds 1 heme b (iron(II)-protoporphyrin IX) group per subunit.</text>
</comment>
<keyword evidence="2 8" id="KW-0813">Transport</keyword>
<evidence type="ECO:0000256" key="6">
    <source>
        <dbReference type="ARBA" id="ARBA00023004"/>
    </source>
</evidence>
<protein>
    <recommendedName>
        <fullName evidence="8">Protein-methionine-sulfoxide reductase heme-binding subunit MsrQ</fullName>
    </recommendedName>
    <alternativeName>
        <fullName evidence="8">Flavocytochrome MsrQ</fullName>
    </alternativeName>
</protein>
<feature type="transmembrane region" description="Helical" evidence="8">
    <location>
        <begin position="173"/>
        <end position="191"/>
    </location>
</feature>
<evidence type="ECO:0000256" key="7">
    <source>
        <dbReference type="ARBA" id="ARBA00023136"/>
    </source>
</evidence>
<dbReference type="Pfam" id="PF01794">
    <property type="entry name" value="Ferric_reduct"/>
    <property type="match status" value="1"/>
</dbReference>
<keyword evidence="8" id="KW-1003">Cell membrane</keyword>
<organism evidence="10 11">
    <name type="scientific">Thalassotalea profundi</name>
    <dbReference type="NCBI Taxonomy" id="2036687"/>
    <lineage>
        <taxon>Bacteria</taxon>
        <taxon>Pseudomonadati</taxon>
        <taxon>Pseudomonadota</taxon>
        <taxon>Gammaproteobacteria</taxon>
        <taxon>Alteromonadales</taxon>
        <taxon>Colwelliaceae</taxon>
        <taxon>Thalassotalea</taxon>
    </lineage>
</organism>
<feature type="transmembrane region" description="Helical" evidence="8">
    <location>
        <begin position="12"/>
        <end position="31"/>
    </location>
</feature>
<comment type="subunit">
    <text evidence="8">Heterodimer of a catalytic subunit (MsrP) and a heme-binding subunit (MsrQ).</text>
</comment>
<comment type="cofactor">
    <cofactor evidence="8">
        <name>FMN</name>
        <dbReference type="ChEBI" id="CHEBI:58210"/>
    </cofactor>
    <text evidence="8">Binds 1 FMN per subunit.</text>
</comment>
<name>A0ABQ3IWT3_9GAMM</name>
<keyword evidence="6 8" id="KW-0408">Iron</keyword>
<dbReference type="Proteomes" id="UP000626370">
    <property type="component" value="Unassembled WGS sequence"/>
</dbReference>
<dbReference type="PANTHER" id="PTHR36964">
    <property type="entry name" value="PROTEIN-METHIONINE-SULFOXIDE REDUCTASE HEME-BINDING SUBUNIT MSRQ"/>
    <property type="match status" value="1"/>
</dbReference>
<dbReference type="InterPro" id="IPR022837">
    <property type="entry name" value="MsrQ-like"/>
</dbReference>
<evidence type="ECO:0000256" key="8">
    <source>
        <dbReference type="HAMAP-Rule" id="MF_01207"/>
    </source>
</evidence>
<evidence type="ECO:0000259" key="9">
    <source>
        <dbReference type="Pfam" id="PF01794"/>
    </source>
</evidence>
<comment type="caution">
    <text evidence="10">The sequence shown here is derived from an EMBL/GenBank/DDBJ whole genome shotgun (WGS) entry which is preliminary data.</text>
</comment>